<dbReference type="EMBL" id="JAUFPN010000009">
    <property type="protein sequence ID" value="MDN3562998.1"/>
    <property type="molecule type" value="Genomic_DNA"/>
</dbReference>
<accession>A0ABT7ZZV9</accession>
<sequence>MTRGAALAFAALLGLPCFGLTNPAAAEPQDIPWFKAHPEQRRALLLRCHNDVALAQTRECQNAELAGTGAELGVPTRRGANGQPIFPPVPVLPEFQPWPRTRNADRGP</sequence>
<dbReference type="RefSeq" id="WP_290314728.1">
    <property type="nucleotide sequence ID" value="NZ_JAUFPN010000009.1"/>
</dbReference>
<evidence type="ECO:0000313" key="3">
    <source>
        <dbReference type="EMBL" id="MDN3562998.1"/>
    </source>
</evidence>
<feature type="signal peptide" evidence="2">
    <location>
        <begin position="1"/>
        <end position="26"/>
    </location>
</feature>
<evidence type="ECO:0000313" key="4">
    <source>
        <dbReference type="Proteomes" id="UP001529369"/>
    </source>
</evidence>
<keyword evidence="4" id="KW-1185">Reference proteome</keyword>
<protein>
    <submittedName>
        <fullName evidence="3">Uncharacterized protein</fullName>
    </submittedName>
</protein>
<comment type="caution">
    <text evidence="3">The sequence shown here is derived from an EMBL/GenBank/DDBJ whole genome shotgun (WGS) entry which is preliminary data.</text>
</comment>
<feature type="chain" id="PRO_5046430810" evidence="2">
    <location>
        <begin position="27"/>
        <end position="108"/>
    </location>
</feature>
<proteinExistence type="predicted"/>
<feature type="region of interest" description="Disordered" evidence="1">
    <location>
        <begin position="74"/>
        <end position="108"/>
    </location>
</feature>
<reference evidence="4" key="1">
    <citation type="journal article" date="2019" name="Int. J. Syst. Evol. Microbiol.">
        <title>The Global Catalogue of Microorganisms (GCM) 10K type strain sequencing project: providing services to taxonomists for standard genome sequencing and annotation.</title>
        <authorList>
            <consortium name="The Broad Institute Genomics Platform"/>
            <consortium name="The Broad Institute Genome Sequencing Center for Infectious Disease"/>
            <person name="Wu L."/>
            <person name="Ma J."/>
        </authorList>
    </citation>
    <scope>NUCLEOTIDE SEQUENCE [LARGE SCALE GENOMIC DNA]</scope>
    <source>
        <strain evidence="4">CECT 7131</strain>
    </source>
</reference>
<keyword evidence="2" id="KW-0732">Signal</keyword>
<dbReference type="Proteomes" id="UP001529369">
    <property type="component" value="Unassembled WGS sequence"/>
</dbReference>
<evidence type="ECO:0000256" key="1">
    <source>
        <dbReference type="SAM" id="MobiDB-lite"/>
    </source>
</evidence>
<name>A0ABT7ZZV9_9PROT</name>
<gene>
    <name evidence="3" type="ORF">QWZ14_01210</name>
</gene>
<organism evidence="3 4">
    <name type="scientific">Paeniroseomonas aquatica</name>
    <dbReference type="NCBI Taxonomy" id="373043"/>
    <lineage>
        <taxon>Bacteria</taxon>
        <taxon>Pseudomonadati</taxon>
        <taxon>Pseudomonadota</taxon>
        <taxon>Alphaproteobacteria</taxon>
        <taxon>Acetobacterales</taxon>
        <taxon>Acetobacteraceae</taxon>
        <taxon>Paeniroseomonas</taxon>
    </lineage>
</organism>
<evidence type="ECO:0000256" key="2">
    <source>
        <dbReference type="SAM" id="SignalP"/>
    </source>
</evidence>